<gene>
    <name evidence="11" type="ORF">F4554_002622</name>
</gene>
<dbReference type="Pfam" id="PF13246">
    <property type="entry name" value="Cation_ATPase"/>
    <property type="match status" value="1"/>
</dbReference>
<keyword evidence="6" id="KW-1133">Transmembrane helix</keyword>
<dbReference type="InterPro" id="IPR059000">
    <property type="entry name" value="ATPase_P-type_domA"/>
</dbReference>
<dbReference type="SMART" id="SM00831">
    <property type="entry name" value="Cation_ATPase_N"/>
    <property type="match status" value="1"/>
</dbReference>
<evidence type="ECO:0000256" key="3">
    <source>
        <dbReference type="ARBA" id="ARBA00022741"/>
    </source>
</evidence>
<dbReference type="Gene3D" id="3.40.50.1000">
    <property type="entry name" value="HAD superfamily/HAD-like"/>
    <property type="match status" value="1"/>
</dbReference>
<dbReference type="SUPFAM" id="SSF81665">
    <property type="entry name" value="Calcium ATPase, transmembrane domain M"/>
    <property type="match status" value="1"/>
</dbReference>
<comment type="catalytic activity">
    <reaction evidence="8">
        <text>ATP + H2O = ADP + phosphate + H(+)</text>
        <dbReference type="Rhea" id="RHEA:13065"/>
        <dbReference type="ChEBI" id="CHEBI:15377"/>
        <dbReference type="ChEBI" id="CHEBI:15378"/>
        <dbReference type="ChEBI" id="CHEBI:30616"/>
        <dbReference type="ChEBI" id="CHEBI:43474"/>
        <dbReference type="ChEBI" id="CHEBI:456216"/>
    </reaction>
</comment>
<dbReference type="PANTHER" id="PTHR42861">
    <property type="entry name" value="CALCIUM-TRANSPORTING ATPASE"/>
    <property type="match status" value="1"/>
</dbReference>
<name>A0A852ZAQ4_9ACTN</name>
<comment type="subcellular location">
    <subcellularLocation>
        <location evidence="1">Cell membrane</location>
        <topology evidence="1">Multi-pass membrane protein</topology>
    </subcellularLocation>
</comment>
<accession>A0A852ZAQ4</accession>
<evidence type="ECO:0000313" key="12">
    <source>
        <dbReference type="Proteomes" id="UP000579605"/>
    </source>
</evidence>
<dbReference type="SUPFAM" id="SSF81653">
    <property type="entry name" value="Calcium ATPase, transduction domain A"/>
    <property type="match status" value="1"/>
</dbReference>
<evidence type="ECO:0000256" key="2">
    <source>
        <dbReference type="ARBA" id="ARBA00022692"/>
    </source>
</evidence>
<reference evidence="11 12" key="1">
    <citation type="submission" date="2020-07" db="EMBL/GenBank/DDBJ databases">
        <title>Sequencing the genomes of 1000 actinobacteria strains.</title>
        <authorList>
            <person name="Klenk H.-P."/>
        </authorList>
    </citation>
    <scope>NUCLEOTIDE SEQUENCE [LARGE SCALE GENOMIC DNA]</scope>
    <source>
        <strain evidence="11 12">DSM 18448</strain>
    </source>
</reference>
<keyword evidence="7" id="KW-0472">Membrane</keyword>
<evidence type="ECO:0000256" key="9">
    <source>
        <dbReference type="SAM" id="MobiDB-lite"/>
    </source>
</evidence>
<dbReference type="InterPro" id="IPR006068">
    <property type="entry name" value="ATPase_P-typ_cation-transptr_C"/>
</dbReference>
<dbReference type="InterPro" id="IPR023214">
    <property type="entry name" value="HAD_sf"/>
</dbReference>
<dbReference type="InterPro" id="IPR044492">
    <property type="entry name" value="P_typ_ATPase_HD_dom"/>
</dbReference>
<dbReference type="InterPro" id="IPR023298">
    <property type="entry name" value="ATPase_P-typ_TM_dom_sf"/>
</dbReference>
<dbReference type="InterPro" id="IPR004014">
    <property type="entry name" value="ATPase_P-typ_cation-transptr_N"/>
</dbReference>
<dbReference type="GO" id="GO:0005524">
    <property type="term" value="F:ATP binding"/>
    <property type="evidence" value="ECO:0007669"/>
    <property type="project" value="UniProtKB-KW"/>
</dbReference>
<keyword evidence="3" id="KW-0547">Nucleotide-binding</keyword>
<evidence type="ECO:0000256" key="4">
    <source>
        <dbReference type="ARBA" id="ARBA00022840"/>
    </source>
</evidence>
<feature type="domain" description="Cation-transporting P-type ATPase N-terminal" evidence="10">
    <location>
        <begin position="649"/>
        <end position="720"/>
    </location>
</feature>
<evidence type="ECO:0000256" key="8">
    <source>
        <dbReference type="ARBA" id="ARBA00049360"/>
    </source>
</evidence>
<dbReference type="InterPro" id="IPR001757">
    <property type="entry name" value="P_typ_ATPase"/>
</dbReference>
<dbReference type="NCBIfam" id="TIGR01494">
    <property type="entry name" value="ATPase_P-type"/>
    <property type="match status" value="2"/>
</dbReference>
<dbReference type="InterPro" id="IPR036412">
    <property type="entry name" value="HAD-like_sf"/>
</dbReference>
<keyword evidence="4" id="KW-0067">ATP-binding</keyword>
<keyword evidence="2" id="KW-0812">Transmembrane</keyword>
<dbReference type="SUPFAM" id="SSF81660">
    <property type="entry name" value="Metal cation-transporting ATPase, ATP-binding domain N"/>
    <property type="match status" value="1"/>
</dbReference>
<evidence type="ECO:0000259" key="10">
    <source>
        <dbReference type="SMART" id="SM00831"/>
    </source>
</evidence>
<dbReference type="SFLD" id="SFLDG00002">
    <property type="entry name" value="C1.7:_P-type_atpase_like"/>
    <property type="match status" value="1"/>
</dbReference>
<comment type="caution">
    <text evidence="11">The sequence shown here is derived from an EMBL/GenBank/DDBJ whole genome shotgun (WGS) entry which is preliminary data.</text>
</comment>
<dbReference type="Gene3D" id="1.20.1110.10">
    <property type="entry name" value="Calcium-transporting ATPase, transmembrane domain"/>
    <property type="match status" value="1"/>
</dbReference>
<dbReference type="SFLD" id="SFLDS00003">
    <property type="entry name" value="Haloacid_Dehalogenase"/>
    <property type="match status" value="1"/>
</dbReference>
<feature type="region of interest" description="Disordered" evidence="9">
    <location>
        <begin position="363"/>
        <end position="390"/>
    </location>
</feature>
<evidence type="ECO:0000313" key="11">
    <source>
        <dbReference type="EMBL" id="NYH89984.1"/>
    </source>
</evidence>
<dbReference type="Pfam" id="PF00689">
    <property type="entry name" value="Cation_ATPase_C"/>
    <property type="match status" value="1"/>
</dbReference>
<dbReference type="Gene3D" id="3.40.1110.10">
    <property type="entry name" value="Calcium-transporting ATPase, cytoplasmic domain N"/>
    <property type="match status" value="1"/>
</dbReference>
<dbReference type="Proteomes" id="UP000579605">
    <property type="component" value="Unassembled WGS sequence"/>
</dbReference>
<sequence length="1511" mass="154771">MSLRVPGLGAGLVSAVPRRGRTARRWWVGNGRAHVEVRGVDRPGSGRLAEEFEHAVVVLPGVHRAWVNGVLGRVVVEYAEGDVPDVLPDVLPEVLSEVLTAVAAVERRHGLAGDPFPPRPDHPGDVEPRRRQLLAFGADVAALGFSVAGRALRIARLPAEVPTLVSLIDSTPRLRREWERLLGRAAADLTLAAGNAVAQGLAQGPLGLLVDAAQRLALADEAGRRWQVWAGREAELSAADDGQRTTPLSLPPRPAPLPPGPVERLADVAGLASVVGAGATMLATRDPRRTIALVGAGIPKAGQVAREAFATGVNRALAARGTLCLDPEALRRLDRVDTVVLDAAVLRTDGFVLGPLTVCTPAPAEPAGRPRTNGHGGNGHSGNGHHPDGTVPAVEARLRLRAESLFDPALPRTVHRQGEWTLGPLADLAHRLGSVPAAVRAAARRLAGQGAVALGLVRAGELVAVLAAEPEFAPLADALVAASGGAGEVMIAGRGSGVAGRLGVERVLPAGNRLPGAVRALQAEGRVVALVGAGPGAALAAADCGIGVPLPGHRPPWGAHLLSGPGLSDACLLLDAATAAKTVSRRGALLAGYGSVTGALLAALGPARGATERALVGVNVAAAAGFVSGTWSAAALARRPEPVRTDRNHWHALDPSAALRRLRSTPRGLTEHEAAARLPAASADGDEHPANLLGASLEELANPLTPTLAAGAGVAAVSGSVSDAALIGAVMGVNAVIGGMQRVGTDRAVRRLADTSAARVRVRRDGQEVEVLADQLVPGDVVVLRAGDAVPADARILTERALETDESSLTGESQLVAKTAEPCAAADVADRFSMVYDGTVVAAGRTSAVVVATGAETEAGRGTRAMAAHRPVGGGVQERLNRLVRLTVPVSLGSGAALVGVGLLRGRRLRDTLGTAVSLAVASVPEGLPVVATVAQLASARRLSTRNALVRHPPTVETLGRVTTLLMDKTGTLTEGRIRLRRVSDGVDEESLDRLSDQGALVLAAGLRASPEHVAGEVPAHPTDRAVVDAALEVGVRADTGAAGWTLVDDVPFESGRGYHAALGATDHGQRLVVKGAPEVVMPKCRRWRRGADVRPLDEAERAKVEQEVHRLAGQGFRVLAVAERAASGRRDLTEDRVERLDLLGFLALADQVRPTSAQAVALLRRAGVGVVMLTGDHPTTASSIAAELGILDGGRVLTGTDLDGHDDASLAAVLPEVSVVARVTPAQKVRVVQTLQSIGRTVAMAGDGSNDAPAIRLADVGIALGRHGTTAAREAADLVVTDDRLETITDAIVEGRAMWASVRDAIAVLVGGNLGETAFTLGAGLLSPSGSPLNARQLLLVNLFTDVLPAMALAIRPPADLTPEALLHEGPDASLGQRLARDVAIRAGATAAAASAGWGVGRMTGTPGRAGTIALVSMVGAQLGQTMVTGWRSPLVVGAGAASWLGLAAVVQVPGLSHFFGCRPLGPVGWATALGAAGVGTALGTSLEGMTEMAVRRFSGDFAGPLTQPG</sequence>
<dbReference type="EMBL" id="JACBZH010000001">
    <property type="protein sequence ID" value="NYH89984.1"/>
    <property type="molecule type" value="Genomic_DNA"/>
</dbReference>
<keyword evidence="5" id="KW-1278">Translocase</keyword>
<dbReference type="GO" id="GO:0005886">
    <property type="term" value="C:plasma membrane"/>
    <property type="evidence" value="ECO:0007669"/>
    <property type="project" value="UniProtKB-SubCell"/>
</dbReference>
<dbReference type="SFLD" id="SFLDF00027">
    <property type="entry name" value="p-type_atpase"/>
    <property type="match status" value="1"/>
</dbReference>
<dbReference type="Gene3D" id="2.70.150.10">
    <property type="entry name" value="Calcium-transporting ATPase, cytoplasmic transduction domain A"/>
    <property type="match status" value="1"/>
</dbReference>
<organism evidence="11 12">
    <name type="scientific">Actinopolymorpha rutila</name>
    <dbReference type="NCBI Taxonomy" id="446787"/>
    <lineage>
        <taxon>Bacteria</taxon>
        <taxon>Bacillati</taxon>
        <taxon>Actinomycetota</taxon>
        <taxon>Actinomycetes</taxon>
        <taxon>Propionibacteriales</taxon>
        <taxon>Actinopolymorphaceae</taxon>
        <taxon>Actinopolymorpha</taxon>
    </lineage>
</organism>
<dbReference type="PRINTS" id="PR00119">
    <property type="entry name" value="CATATPASE"/>
</dbReference>
<protein>
    <submittedName>
        <fullName evidence="11">Cation-transporting ATPase I</fullName>
        <ecNumber evidence="11">3.6.3.-</ecNumber>
    </submittedName>
</protein>
<dbReference type="GO" id="GO:0016887">
    <property type="term" value="F:ATP hydrolysis activity"/>
    <property type="evidence" value="ECO:0007669"/>
    <property type="project" value="InterPro"/>
</dbReference>
<dbReference type="InterPro" id="IPR018303">
    <property type="entry name" value="ATPase_P-typ_P_site"/>
</dbReference>
<dbReference type="Pfam" id="PF00122">
    <property type="entry name" value="E1-E2_ATPase"/>
    <property type="match status" value="1"/>
</dbReference>
<dbReference type="SUPFAM" id="SSF56784">
    <property type="entry name" value="HAD-like"/>
    <property type="match status" value="1"/>
</dbReference>
<dbReference type="InterPro" id="IPR023299">
    <property type="entry name" value="ATPase_P-typ_cyto_dom_N"/>
</dbReference>
<proteinExistence type="predicted"/>
<dbReference type="EC" id="3.6.3.-" evidence="11"/>
<evidence type="ECO:0000256" key="1">
    <source>
        <dbReference type="ARBA" id="ARBA00004651"/>
    </source>
</evidence>
<keyword evidence="11" id="KW-0378">Hydrolase</keyword>
<dbReference type="RefSeq" id="WP_179787617.1">
    <property type="nucleotide sequence ID" value="NZ_BAAARR010000010.1"/>
</dbReference>
<evidence type="ECO:0000256" key="6">
    <source>
        <dbReference type="ARBA" id="ARBA00022989"/>
    </source>
</evidence>
<evidence type="ECO:0000256" key="5">
    <source>
        <dbReference type="ARBA" id="ARBA00022967"/>
    </source>
</evidence>
<dbReference type="PRINTS" id="PR00120">
    <property type="entry name" value="HATPASE"/>
</dbReference>
<keyword evidence="12" id="KW-1185">Reference proteome</keyword>
<dbReference type="PROSITE" id="PS00154">
    <property type="entry name" value="ATPASE_E1_E2"/>
    <property type="match status" value="1"/>
</dbReference>
<feature type="region of interest" description="Disordered" evidence="9">
    <location>
        <begin position="236"/>
        <end position="255"/>
    </location>
</feature>
<evidence type="ECO:0000256" key="7">
    <source>
        <dbReference type="ARBA" id="ARBA00023136"/>
    </source>
</evidence>
<dbReference type="InterPro" id="IPR008250">
    <property type="entry name" value="ATPase_P-typ_transduc_dom_A_sf"/>
</dbReference>